<dbReference type="Proteomes" id="UP001054837">
    <property type="component" value="Unassembled WGS sequence"/>
</dbReference>
<comment type="caution">
    <text evidence="1">The sequence shown here is derived from an EMBL/GenBank/DDBJ whole genome shotgun (WGS) entry which is preliminary data.</text>
</comment>
<protein>
    <submittedName>
        <fullName evidence="1">Uncharacterized protein</fullName>
    </submittedName>
</protein>
<keyword evidence="2" id="KW-1185">Reference proteome</keyword>
<proteinExistence type="predicted"/>
<evidence type="ECO:0000313" key="1">
    <source>
        <dbReference type="EMBL" id="GIY06716.1"/>
    </source>
</evidence>
<name>A0AAV4QF56_9ARAC</name>
<sequence>MTSDGELLFHNQEQQQRANCTLMSNGPLSGVKKAYYCCSPARISQMNDGKHYLSHEKTVAGEKSGFPGQQVEDLVPFYSVSCHSGWKICRLTELFNKSFWQRTRALERNFVYFFLH</sequence>
<evidence type="ECO:0000313" key="2">
    <source>
        <dbReference type="Proteomes" id="UP001054837"/>
    </source>
</evidence>
<organism evidence="1 2">
    <name type="scientific">Caerostris darwini</name>
    <dbReference type="NCBI Taxonomy" id="1538125"/>
    <lineage>
        <taxon>Eukaryota</taxon>
        <taxon>Metazoa</taxon>
        <taxon>Ecdysozoa</taxon>
        <taxon>Arthropoda</taxon>
        <taxon>Chelicerata</taxon>
        <taxon>Arachnida</taxon>
        <taxon>Araneae</taxon>
        <taxon>Araneomorphae</taxon>
        <taxon>Entelegynae</taxon>
        <taxon>Araneoidea</taxon>
        <taxon>Araneidae</taxon>
        <taxon>Caerostris</taxon>
    </lineage>
</organism>
<gene>
    <name evidence="1" type="ORF">CDAR_578121</name>
</gene>
<dbReference type="AlphaFoldDB" id="A0AAV4QF56"/>
<dbReference type="EMBL" id="BPLQ01004255">
    <property type="protein sequence ID" value="GIY06716.1"/>
    <property type="molecule type" value="Genomic_DNA"/>
</dbReference>
<accession>A0AAV4QF56</accession>
<reference evidence="1 2" key="1">
    <citation type="submission" date="2021-06" db="EMBL/GenBank/DDBJ databases">
        <title>Caerostris darwini draft genome.</title>
        <authorList>
            <person name="Kono N."/>
            <person name="Arakawa K."/>
        </authorList>
    </citation>
    <scope>NUCLEOTIDE SEQUENCE [LARGE SCALE GENOMIC DNA]</scope>
</reference>